<name>X1QPC6_9ZZZZ</name>
<sequence>GINWKLLNLQFEQGILQKISQDTEKAIIKMKRVLLGKIKSEEIDEDLIDVLLDFNIEKEELKKNILKKEIQNFYSGSKRAFSILSRLNLLNNIEMKTQIGSKTLLETIDYEDAPIDRIISFINKEWGEDFSILIENGKKVNALDSMQSLWG</sequence>
<feature type="non-terminal residue" evidence="1">
    <location>
        <position position="1"/>
    </location>
</feature>
<reference evidence="1" key="1">
    <citation type="journal article" date="2014" name="Front. Microbiol.">
        <title>High frequency of phylogenetically diverse reductive dehalogenase-homologous genes in deep subseafloor sedimentary metagenomes.</title>
        <authorList>
            <person name="Kawai M."/>
            <person name="Futagami T."/>
            <person name="Toyoda A."/>
            <person name="Takaki Y."/>
            <person name="Nishi S."/>
            <person name="Hori S."/>
            <person name="Arai W."/>
            <person name="Tsubouchi T."/>
            <person name="Morono Y."/>
            <person name="Uchiyama I."/>
            <person name="Ito T."/>
            <person name="Fujiyama A."/>
            <person name="Inagaki F."/>
            <person name="Takami H."/>
        </authorList>
    </citation>
    <scope>NUCLEOTIDE SEQUENCE</scope>
    <source>
        <strain evidence="1">Expedition CK06-06</strain>
    </source>
</reference>
<dbReference type="AlphaFoldDB" id="X1QPC6"/>
<protein>
    <submittedName>
        <fullName evidence="1">Uncharacterized protein</fullName>
    </submittedName>
</protein>
<accession>X1QPC6</accession>
<dbReference type="EMBL" id="BARW01000862">
    <property type="protein sequence ID" value="GAI70387.1"/>
    <property type="molecule type" value="Genomic_DNA"/>
</dbReference>
<evidence type="ECO:0000313" key="1">
    <source>
        <dbReference type="EMBL" id="GAI70387.1"/>
    </source>
</evidence>
<comment type="caution">
    <text evidence="1">The sequence shown here is derived from an EMBL/GenBank/DDBJ whole genome shotgun (WGS) entry which is preliminary data.</text>
</comment>
<proteinExistence type="predicted"/>
<gene>
    <name evidence="1" type="ORF">S12H4_03162</name>
</gene>
<organism evidence="1">
    <name type="scientific">marine sediment metagenome</name>
    <dbReference type="NCBI Taxonomy" id="412755"/>
    <lineage>
        <taxon>unclassified sequences</taxon>
        <taxon>metagenomes</taxon>
        <taxon>ecological metagenomes</taxon>
    </lineage>
</organism>